<keyword evidence="3" id="KW-1185">Reference proteome</keyword>
<evidence type="ECO:0000313" key="2">
    <source>
        <dbReference type="EMBL" id="OTG23515.1"/>
    </source>
</evidence>
<dbReference type="PANTHER" id="PTHR45181:SF4">
    <property type="entry name" value="HEAT SHOCK PROTEIN DNAJ WITH TETRATRICOPEPTIDE REPEAT-CONTAINING PROTEIN"/>
    <property type="match status" value="1"/>
</dbReference>
<gene>
    <name evidence="2" type="ORF">HannXRQ_Chr06g0183371</name>
    <name evidence="1" type="ORF">HanXRQr2_Chr15g0693641</name>
</gene>
<proteinExistence type="predicted"/>
<organism evidence="2 3">
    <name type="scientific">Helianthus annuus</name>
    <name type="common">Common sunflower</name>
    <dbReference type="NCBI Taxonomy" id="4232"/>
    <lineage>
        <taxon>Eukaryota</taxon>
        <taxon>Viridiplantae</taxon>
        <taxon>Streptophyta</taxon>
        <taxon>Embryophyta</taxon>
        <taxon>Tracheophyta</taxon>
        <taxon>Spermatophyta</taxon>
        <taxon>Magnoliopsida</taxon>
        <taxon>eudicotyledons</taxon>
        <taxon>Gunneridae</taxon>
        <taxon>Pentapetalae</taxon>
        <taxon>asterids</taxon>
        <taxon>campanulids</taxon>
        <taxon>Asterales</taxon>
        <taxon>Asteraceae</taxon>
        <taxon>Asteroideae</taxon>
        <taxon>Heliantheae alliance</taxon>
        <taxon>Heliantheae</taxon>
        <taxon>Helianthus</taxon>
    </lineage>
</organism>
<reference evidence="1" key="3">
    <citation type="submission" date="2020-06" db="EMBL/GenBank/DDBJ databases">
        <title>Helianthus annuus Genome sequencing and assembly Release 2.</title>
        <authorList>
            <person name="Gouzy J."/>
            <person name="Langlade N."/>
            <person name="Munos S."/>
        </authorList>
    </citation>
    <scope>NUCLEOTIDE SEQUENCE</scope>
    <source>
        <tissue evidence="1">Leaves</tissue>
    </source>
</reference>
<name>A0A251UJL3_HELAN</name>
<accession>A0A251UJL3</accession>
<dbReference type="EMBL" id="CM007895">
    <property type="protein sequence ID" value="OTG23515.1"/>
    <property type="molecule type" value="Genomic_DNA"/>
</dbReference>
<protein>
    <submittedName>
        <fullName evidence="2">Putative tetratricopeptide-like helical domain-containing protein</fullName>
    </submittedName>
</protein>
<dbReference type="AlphaFoldDB" id="A0A251UJL3"/>
<dbReference type="InParanoid" id="A0A251UJL3"/>
<evidence type="ECO:0000313" key="1">
    <source>
        <dbReference type="EMBL" id="KAF5764570.1"/>
    </source>
</evidence>
<dbReference type="EMBL" id="MNCJ02000330">
    <property type="protein sequence ID" value="KAF5764570.1"/>
    <property type="molecule type" value="Genomic_DNA"/>
</dbReference>
<sequence length="69" mass="7892">MKKGNYKAMAKTTYFYLGRLDEALEFLQKLENSDHVTKSFESPPFASIYFCNRTATYQALGQITDVNAN</sequence>
<dbReference type="Gramene" id="mRNA:HanXRQr2_Chr15g0693641">
    <property type="protein sequence ID" value="mRNA:HanXRQr2_Chr15g0693641"/>
    <property type="gene ID" value="HanXRQr2_Chr15g0693641"/>
</dbReference>
<reference evidence="2" key="2">
    <citation type="submission" date="2017-02" db="EMBL/GenBank/DDBJ databases">
        <title>Sunflower complete genome.</title>
        <authorList>
            <person name="Langlade N."/>
            <person name="Munos S."/>
        </authorList>
    </citation>
    <scope>NUCLEOTIDE SEQUENCE [LARGE SCALE GENOMIC DNA]</scope>
    <source>
        <tissue evidence="2">Leaves</tissue>
    </source>
</reference>
<dbReference type="PANTHER" id="PTHR45181">
    <property type="entry name" value="HEAT SHOCK PROTEIN DNAJ WITH TETRATRICOPEPTIDE REPEAT-CONTAINING PROTEIN"/>
    <property type="match status" value="1"/>
</dbReference>
<evidence type="ECO:0000313" key="3">
    <source>
        <dbReference type="Proteomes" id="UP000215914"/>
    </source>
</evidence>
<dbReference type="Proteomes" id="UP000215914">
    <property type="component" value="Chromosome 6"/>
</dbReference>
<reference evidence="1 3" key="1">
    <citation type="journal article" date="2017" name="Nature">
        <title>The sunflower genome provides insights into oil metabolism, flowering and Asterid evolution.</title>
        <authorList>
            <person name="Badouin H."/>
            <person name="Gouzy J."/>
            <person name="Grassa C.J."/>
            <person name="Murat F."/>
            <person name="Staton S.E."/>
            <person name="Cottret L."/>
            <person name="Lelandais-Briere C."/>
            <person name="Owens G.L."/>
            <person name="Carrere S."/>
            <person name="Mayjonade B."/>
            <person name="Legrand L."/>
            <person name="Gill N."/>
            <person name="Kane N.C."/>
            <person name="Bowers J.E."/>
            <person name="Hubner S."/>
            <person name="Bellec A."/>
            <person name="Berard A."/>
            <person name="Berges H."/>
            <person name="Blanchet N."/>
            <person name="Boniface M.C."/>
            <person name="Brunel D."/>
            <person name="Catrice O."/>
            <person name="Chaidir N."/>
            <person name="Claudel C."/>
            <person name="Donnadieu C."/>
            <person name="Faraut T."/>
            <person name="Fievet G."/>
            <person name="Helmstetter N."/>
            <person name="King M."/>
            <person name="Knapp S.J."/>
            <person name="Lai Z."/>
            <person name="Le Paslier M.C."/>
            <person name="Lippi Y."/>
            <person name="Lorenzon L."/>
            <person name="Mandel J.R."/>
            <person name="Marage G."/>
            <person name="Marchand G."/>
            <person name="Marquand E."/>
            <person name="Bret-Mestries E."/>
            <person name="Morien E."/>
            <person name="Nambeesan S."/>
            <person name="Nguyen T."/>
            <person name="Pegot-Espagnet P."/>
            <person name="Pouilly N."/>
            <person name="Raftis F."/>
            <person name="Sallet E."/>
            <person name="Schiex T."/>
            <person name="Thomas J."/>
            <person name="Vandecasteele C."/>
            <person name="Vares D."/>
            <person name="Vear F."/>
            <person name="Vautrin S."/>
            <person name="Crespi M."/>
            <person name="Mangin B."/>
            <person name="Burke J.M."/>
            <person name="Salse J."/>
            <person name="Munos S."/>
            <person name="Vincourt P."/>
            <person name="Rieseberg L.H."/>
            <person name="Langlade N.B."/>
        </authorList>
    </citation>
    <scope>NUCLEOTIDE SEQUENCE [LARGE SCALE GENOMIC DNA]</scope>
    <source>
        <strain evidence="3">cv. SF193</strain>
        <tissue evidence="1">Leaves</tissue>
    </source>
</reference>